<protein>
    <recommendedName>
        <fullName evidence="3">F-box domain-containing protein</fullName>
    </recommendedName>
</protein>
<proteinExistence type="predicted"/>
<evidence type="ECO:0008006" key="3">
    <source>
        <dbReference type="Google" id="ProtNLM"/>
    </source>
</evidence>
<gene>
    <name evidence="1" type="ORF">EXIGLDRAFT_708974</name>
</gene>
<reference evidence="1 2" key="1">
    <citation type="journal article" date="2016" name="Mol. Biol. Evol.">
        <title>Comparative Genomics of Early-Diverging Mushroom-Forming Fungi Provides Insights into the Origins of Lignocellulose Decay Capabilities.</title>
        <authorList>
            <person name="Nagy L.G."/>
            <person name="Riley R."/>
            <person name="Tritt A."/>
            <person name="Adam C."/>
            <person name="Daum C."/>
            <person name="Floudas D."/>
            <person name="Sun H."/>
            <person name="Yadav J.S."/>
            <person name="Pangilinan J."/>
            <person name="Larsson K.H."/>
            <person name="Matsuura K."/>
            <person name="Barry K."/>
            <person name="Labutti K."/>
            <person name="Kuo R."/>
            <person name="Ohm R.A."/>
            <person name="Bhattacharya S.S."/>
            <person name="Shirouzu T."/>
            <person name="Yoshinaga Y."/>
            <person name="Martin F.M."/>
            <person name="Grigoriev I.V."/>
            <person name="Hibbett D.S."/>
        </authorList>
    </citation>
    <scope>NUCLEOTIDE SEQUENCE [LARGE SCALE GENOMIC DNA]</scope>
    <source>
        <strain evidence="1 2">HHB12029</strain>
    </source>
</reference>
<name>A0A165J430_EXIGL</name>
<keyword evidence="2" id="KW-1185">Reference proteome</keyword>
<dbReference type="EMBL" id="KV425975">
    <property type="protein sequence ID" value="KZV94303.1"/>
    <property type="molecule type" value="Genomic_DNA"/>
</dbReference>
<dbReference type="Proteomes" id="UP000077266">
    <property type="component" value="Unassembled WGS sequence"/>
</dbReference>
<dbReference type="STRING" id="1314781.A0A165J430"/>
<organism evidence="1 2">
    <name type="scientific">Exidia glandulosa HHB12029</name>
    <dbReference type="NCBI Taxonomy" id="1314781"/>
    <lineage>
        <taxon>Eukaryota</taxon>
        <taxon>Fungi</taxon>
        <taxon>Dikarya</taxon>
        <taxon>Basidiomycota</taxon>
        <taxon>Agaricomycotina</taxon>
        <taxon>Agaricomycetes</taxon>
        <taxon>Auriculariales</taxon>
        <taxon>Exidiaceae</taxon>
        <taxon>Exidia</taxon>
    </lineage>
</organism>
<accession>A0A165J430</accession>
<evidence type="ECO:0000313" key="1">
    <source>
        <dbReference type="EMBL" id="KZV94303.1"/>
    </source>
</evidence>
<evidence type="ECO:0000313" key="2">
    <source>
        <dbReference type="Proteomes" id="UP000077266"/>
    </source>
</evidence>
<dbReference type="InParanoid" id="A0A165J430"/>
<dbReference type="AlphaFoldDB" id="A0A165J430"/>
<sequence>MDGDYYTVWLLSVAPSMPADVRRNGPNAAHHIRPYTRQTDSGLPTAVRPLARSLIRVMESQAAEDDIPDVYGFVADRNLWHRTLLINGPHADHTASDPPELRIIEHMRGYFRGRSTRPDLPRFAATYAAASEDFLRVLSLARPIIAGAAFQPVQELVVSHAIRTMRYRSRTRSHSTSQWEIPIRDDPFQDWDADSDDDDDSNMPLIANRDIGSPVNAVFMRRDIHWVQFIDATGVLDAGCRTILKYREVTRFQTIVLASIPPEMIVMIASYLEPEDVISLCWSSSSIRLACLPVKNRKASFVLRVSEPAIRLLTLIHVPTDQILTTCLQYSLHDLLRNMTTCAETPSSAKHIRDLAIVNRYIDIYPAYPESNPPSLLNEVMYRTLYDGICSFIAATRLSHVRFCGVGISYEIMDAIRRADTIKSLTLDRCVPVIANVGGIDIGYHTMRLSRVSPHSAYSEFRLDATMASITTLAIGFGVDQSSHNRNWNVVALCVGLKRLHCYASGSYEGFHFPPRELYSTLHFEYLEDIMLEGCSPSISRFVDCARAHRDSLVHGSVRGCWSRLKIRTILPIDDDDARCLIKYISERQPNLSVLVLEGLRNVPLATVQALALACEQLYALAIARRERNSSTLNHCCLWDAPVQAYAGIISQFDKLEHFTGNFMWFPDDDYLEIFGEQGYPPPLFSTVPTVDTSDDESTDDYAANPAIDLFDEEDRRLLKEIVSDSLAGDPAPWSDELRLYDYNGAHLRWSPINLAYNFTNGSLSLRSIAVKSEFYEFRAVARFPPHDDPVFILVPDAANDPEHLHWNPPTHQMWGTA</sequence>